<dbReference type="Pfam" id="PF00804">
    <property type="entry name" value="Syntaxin"/>
    <property type="match status" value="1"/>
</dbReference>
<evidence type="ECO:0000259" key="5">
    <source>
        <dbReference type="PROSITE" id="PS50192"/>
    </source>
</evidence>
<sequence length="400" mass="43982">MSYGGYNPYGDNGGGRGYGADPFDDRNALQYGAGTHEMASFSPGRSPQAAPFSAGNSPQMGYGSPGPQNQNSILDECTDIQRGIRDIENKLGVLGALQKRSLEDADMSGGSNTKRELDNLTQAVMDQYRQLTDRLRIVKSNPDSRQQRNKSQVNKADQDLRKAIQKFQELEAGSRREMQTQMERQARLVYPDATDSEIADIVKDDNQIFQQAVMGVRAEKANRVLGAVKERHQDMLKIERDLMQLLDLLNDMQELLTKQEEVIVEVGTNTAKAADLVEDANTKLEIAAVSSRGARKKKFICLGICVLIVVIIVVAVVAYIMVNRAANGGGSKKRNLFQRSVMDDLQMNTARAVEVSPRLPRRLASRARGVGAAPNHEVEVAAKKRFVVDWEGAGPTGSDD</sequence>
<dbReference type="GO" id="GO:0000149">
    <property type="term" value="F:SNARE binding"/>
    <property type="evidence" value="ECO:0007669"/>
    <property type="project" value="TreeGrafter"/>
</dbReference>
<dbReference type="GO" id="GO:0006906">
    <property type="term" value="P:vesicle fusion"/>
    <property type="evidence" value="ECO:0007669"/>
    <property type="project" value="TreeGrafter"/>
</dbReference>
<dbReference type="GO" id="GO:0031201">
    <property type="term" value="C:SNARE complex"/>
    <property type="evidence" value="ECO:0007669"/>
    <property type="project" value="TreeGrafter"/>
</dbReference>
<dbReference type="GO" id="GO:0005886">
    <property type="term" value="C:plasma membrane"/>
    <property type="evidence" value="ECO:0007669"/>
    <property type="project" value="TreeGrafter"/>
</dbReference>
<dbReference type="CDD" id="cd15849">
    <property type="entry name" value="SNARE_Sso1"/>
    <property type="match status" value="1"/>
</dbReference>
<accession>A0AAN6PEY5</accession>
<dbReference type="PANTHER" id="PTHR19957:SF380">
    <property type="entry name" value="SYNTAXIN FAMILY PROTEIN"/>
    <property type="match status" value="1"/>
</dbReference>
<organism evidence="6 7">
    <name type="scientific">Parachaetomium inaequale</name>
    <dbReference type="NCBI Taxonomy" id="2588326"/>
    <lineage>
        <taxon>Eukaryota</taxon>
        <taxon>Fungi</taxon>
        <taxon>Dikarya</taxon>
        <taxon>Ascomycota</taxon>
        <taxon>Pezizomycotina</taxon>
        <taxon>Sordariomycetes</taxon>
        <taxon>Sordariomycetidae</taxon>
        <taxon>Sordariales</taxon>
        <taxon>Chaetomiaceae</taxon>
        <taxon>Parachaetomium</taxon>
    </lineage>
</organism>
<dbReference type="InterPro" id="IPR045242">
    <property type="entry name" value="Syntaxin"/>
</dbReference>
<dbReference type="EMBL" id="MU854418">
    <property type="protein sequence ID" value="KAK4038833.1"/>
    <property type="molecule type" value="Genomic_DNA"/>
</dbReference>
<dbReference type="Pfam" id="PF05739">
    <property type="entry name" value="SNARE"/>
    <property type="match status" value="1"/>
</dbReference>
<feature type="domain" description="T-SNARE coiled-coil homology" evidence="5">
    <location>
        <begin position="225"/>
        <end position="287"/>
    </location>
</feature>
<feature type="compositionally biased region" description="Low complexity" evidence="3">
    <location>
        <begin position="1"/>
        <end position="10"/>
    </location>
</feature>
<evidence type="ECO:0000256" key="2">
    <source>
        <dbReference type="SAM" id="Coils"/>
    </source>
</evidence>
<feature type="region of interest" description="Disordered" evidence="3">
    <location>
        <begin position="1"/>
        <end position="21"/>
    </location>
</feature>
<dbReference type="PANTHER" id="PTHR19957">
    <property type="entry name" value="SYNTAXIN"/>
    <property type="match status" value="1"/>
</dbReference>
<dbReference type="AlphaFoldDB" id="A0AAN6PEY5"/>
<evidence type="ECO:0000256" key="4">
    <source>
        <dbReference type="SAM" id="Phobius"/>
    </source>
</evidence>
<keyword evidence="7" id="KW-1185">Reference proteome</keyword>
<dbReference type="GO" id="GO:0006887">
    <property type="term" value="P:exocytosis"/>
    <property type="evidence" value="ECO:0007669"/>
    <property type="project" value="TreeGrafter"/>
</dbReference>
<dbReference type="GO" id="GO:0048278">
    <property type="term" value="P:vesicle docking"/>
    <property type="evidence" value="ECO:0007669"/>
    <property type="project" value="TreeGrafter"/>
</dbReference>
<dbReference type="GO" id="GO:0005484">
    <property type="term" value="F:SNAP receptor activity"/>
    <property type="evidence" value="ECO:0007669"/>
    <property type="project" value="TreeGrafter"/>
</dbReference>
<keyword evidence="4" id="KW-1133">Transmembrane helix</keyword>
<gene>
    <name evidence="6" type="ORF">C8A01DRAFT_37242</name>
</gene>
<dbReference type="GO" id="GO:0006886">
    <property type="term" value="P:intracellular protein transport"/>
    <property type="evidence" value="ECO:0007669"/>
    <property type="project" value="TreeGrafter"/>
</dbReference>
<comment type="similarity">
    <text evidence="1">Belongs to the syntaxin family.</text>
</comment>
<feature type="transmembrane region" description="Helical" evidence="4">
    <location>
        <begin position="299"/>
        <end position="322"/>
    </location>
</feature>
<name>A0AAN6PEY5_9PEZI</name>
<feature type="coiled-coil region" evidence="2">
    <location>
        <begin position="235"/>
        <end position="262"/>
    </location>
</feature>
<comment type="caution">
    <text evidence="6">The sequence shown here is derived from an EMBL/GenBank/DDBJ whole genome shotgun (WGS) entry which is preliminary data.</text>
</comment>
<dbReference type="InterPro" id="IPR010989">
    <property type="entry name" value="SNARE"/>
</dbReference>
<reference evidence="7" key="1">
    <citation type="journal article" date="2023" name="Mol. Phylogenet. Evol.">
        <title>Genome-scale phylogeny and comparative genomics of the fungal order Sordariales.</title>
        <authorList>
            <person name="Hensen N."/>
            <person name="Bonometti L."/>
            <person name="Westerberg I."/>
            <person name="Brannstrom I.O."/>
            <person name="Guillou S."/>
            <person name="Cros-Aarteil S."/>
            <person name="Calhoun S."/>
            <person name="Haridas S."/>
            <person name="Kuo A."/>
            <person name="Mondo S."/>
            <person name="Pangilinan J."/>
            <person name="Riley R."/>
            <person name="LaButti K."/>
            <person name="Andreopoulos B."/>
            <person name="Lipzen A."/>
            <person name="Chen C."/>
            <person name="Yan M."/>
            <person name="Daum C."/>
            <person name="Ng V."/>
            <person name="Clum A."/>
            <person name="Steindorff A."/>
            <person name="Ohm R.A."/>
            <person name="Martin F."/>
            <person name="Silar P."/>
            <person name="Natvig D.O."/>
            <person name="Lalanne C."/>
            <person name="Gautier V."/>
            <person name="Ament-Velasquez S.L."/>
            <person name="Kruys A."/>
            <person name="Hutchinson M.I."/>
            <person name="Powell A.J."/>
            <person name="Barry K."/>
            <person name="Miller A.N."/>
            <person name="Grigoriev I.V."/>
            <person name="Debuchy R."/>
            <person name="Gladieux P."/>
            <person name="Hiltunen Thoren M."/>
            <person name="Johannesson H."/>
        </authorList>
    </citation>
    <scope>NUCLEOTIDE SEQUENCE [LARGE SCALE GENOMIC DNA]</scope>
    <source>
        <strain evidence="7">CBS 284.82</strain>
    </source>
</reference>
<keyword evidence="4" id="KW-0472">Membrane</keyword>
<evidence type="ECO:0000256" key="1">
    <source>
        <dbReference type="ARBA" id="ARBA00009063"/>
    </source>
</evidence>
<dbReference type="SUPFAM" id="SSF47661">
    <property type="entry name" value="t-snare proteins"/>
    <property type="match status" value="1"/>
</dbReference>
<feature type="region of interest" description="Disordered" evidence="3">
    <location>
        <begin position="37"/>
        <end position="72"/>
    </location>
</feature>
<protein>
    <submittedName>
        <fullName evidence="6">t-SNARE</fullName>
    </submittedName>
</protein>
<evidence type="ECO:0000313" key="6">
    <source>
        <dbReference type="EMBL" id="KAK4038833.1"/>
    </source>
</evidence>
<evidence type="ECO:0000256" key="3">
    <source>
        <dbReference type="SAM" id="MobiDB-lite"/>
    </source>
</evidence>
<keyword evidence="2" id="KW-0175">Coiled coil</keyword>
<evidence type="ECO:0000313" key="7">
    <source>
        <dbReference type="Proteomes" id="UP001303115"/>
    </source>
</evidence>
<dbReference type="Gene3D" id="1.20.58.70">
    <property type="match status" value="1"/>
</dbReference>
<dbReference type="Proteomes" id="UP001303115">
    <property type="component" value="Unassembled WGS sequence"/>
</dbReference>
<dbReference type="InterPro" id="IPR006011">
    <property type="entry name" value="Syntaxin_N"/>
</dbReference>
<dbReference type="PROSITE" id="PS50192">
    <property type="entry name" value="T_SNARE"/>
    <property type="match status" value="1"/>
</dbReference>
<keyword evidence="4" id="KW-0812">Transmembrane</keyword>
<dbReference type="GO" id="GO:0012505">
    <property type="term" value="C:endomembrane system"/>
    <property type="evidence" value="ECO:0007669"/>
    <property type="project" value="TreeGrafter"/>
</dbReference>
<dbReference type="InterPro" id="IPR000727">
    <property type="entry name" value="T_SNARE_dom"/>
</dbReference>
<proteinExistence type="inferred from homology"/>